<dbReference type="KEGG" id="bgt:106052472"/>
<feature type="region of interest" description="Disordered" evidence="4">
    <location>
        <begin position="281"/>
        <end position="333"/>
    </location>
</feature>
<dbReference type="PANTHER" id="PTHR17224:SF1">
    <property type="entry name" value="PEPTIDYL-TRNA HYDROLASE"/>
    <property type="match status" value="1"/>
</dbReference>
<sequence length="361" mass="39796">MQTMGQVKQSVLSRTKSVINSNLPSNYFTWTKNVLNVFVTRISSVFYHQTSQSLTFEMQHCTSTTKSKGTKATKGNHFLIVGLGNYGFDKTRHSVGMRAVEILAKKLDIVGLGNYGFDKTRHSVGMRAVEILAKKLDVKWEHHHGFIGSIKLDDIYLTLFKPKALMNINGRSVAKIAHQLSVKSNCIYLIHDELDRVPGKFHLKEGGSAGGHNGVLSCMETLGSKDMMRLRIGIGRPSSKALVVPHVLGQFSKEESSLVELSINQGLQCLLDHIKKRSASVTHQVESGSPTAAPDPTVAKRDGAKNSSPSEDTLQAKDPTPSTNDCLHSEHDKSSYWVVDRQKNIEVGESKCANSEITPER</sequence>
<dbReference type="AlphaFoldDB" id="A0A2C9KQF2"/>
<accession>A0A2C9KQF2</accession>
<dbReference type="GO" id="GO:0000049">
    <property type="term" value="F:tRNA binding"/>
    <property type="evidence" value="ECO:0007669"/>
    <property type="project" value="UniProtKB-KW"/>
</dbReference>
<dbReference type="EnsemblMetazoa" id="BGLB022361-RA">
    <property type="protein sequence ID" value="BGLB022361-PA"/>
    <property type="gene ID" value="BGLB022361"/>
</dbReference>
<gene>
    <name evidence="5" type="primary">106052472</name>
</gene>
<evidence type="ECO:0000256" key="4">
    <source>
        <dbReference type="SAM" id="MobiDB-lite"/>
    </source>
</evidence>
<proteinExistence type="predicted"/>
<dbReference type="STRING" id="6526.A0A2C9KQF2"/>
<reference evidence="5" key="1">
    <citation type="submission" date="2020-05" db="UniProtKB">
        <authorList>
            <consortium name="EnsemblMetazoa"/>
        </authorList>
    </citation>
    <scope>IDENTIFICATION</scope>
    <source>
        <strain evidence="5">BB02</strain>
    </source>
</reference>
<dbReference type="InterPro" id="IPR036416">
    <property type="entry name" value="Pept_tRNA_hydro_sf"/>
</dbReference>
<dbReference type="VEuPathDB" id="VectorBase:BGLB022361"/>
<dbReference type="NCBIfam" id="TIGR00447">
    <property type="entry name" value="pth"/>
    <property type="match status" value="1"/>
</dbReference>
<keyword evidence="3" id="KW-0694">RNA-binding</keyword>
<evidence type="ECO:0000256" key="1">
    <source>
        <dbReference type="ARBA" id="ARBA00022555"/>
    </source>
</evidence>
<keyword evidence="2" id="KW-0378">Hydrolase</keyword>
<evidence type="ECO:0000256" key="3">
    <source>
        <dbReference type="ARBA" id="ARBA00022884"/>
    </source>
</evidence>
<evidence type="ECO:0000313" key="5">
    <source>
        <dbReference type="EnsemblMetazoa" id="BGLB022361-PA"/>
    </source>
</evidence>
<dbReference type="InterPro" id="IPR001328">
    <property type="entry name" value="Pept_tRNA_hydro"/>
</dbReference>
<evidence type="ECO:0008006" key="7">
    <source>
        <dbReference type="Google" id="ProtNLM"/>
    </source>
</evidence>
<keyword evidence="1" id="KW-0820">tRNA-binding</keyword>
<feature type="compositionally biased region" description="Polar residues" evidence="4">
    <location>
        <begin position="281"/>
        <end position="290"/>
    </location>
</feature>
<organism evidence="5 6">
    <name type="scientific">Biomphalaria glabrata</name>
    <name type="common">Bloodfluke planorb</name>
    <name type="synonym">Freshwater snail</name>
    <dbReference type="NCBI Taxonomy" id="6526"/>
    <lineage>
        <taxon>Eukaryota</taxon>
        <taxon>Metazoa</taxon>
        <taxon>Spiralia</taxon>
        <taxon>Lophotrochozoa</taxon>
        <taxon>Mollusca</taxon>
        <taxon>Gastropoda</taxon>
        <taxon>Heterobranchia</taxon>
        <taxon>Euthyneura</taxon>
        <taxon>Panpulmonata</taxon>
        <taxon>Hygrophila</taxon>
        <taxon>Lymnaeoidea</taxon>
        <taxon>Planorbidae</taxon>
        <taxon>Biomphalaria</taxon>
    </lineage>
</organism>
<evidence type="ECO:0000256" key="2">
    <source>
        <dbReference type="ARBA" id="ARBA00022801"/>
    </source>
</evidence>
<dbReference type="Pfam" id="PF01195">
    <property type="entry name" value="Pept_tRNA_hydro"/>
    <property type="match status" value="1"/>
</dbReference>
<dbReference type="CDD" id="cd00462">
    <property type="entry name" value="PTH"/>
    <property type="match status" value="1"/>
</dbReference>
<dbReference type="OrthoDB" id="1711136at2759"/>
<evidence type="ECO:0000313" key="6">
    <source>
        <dbReference type="Proteomes" id="UP000076420"/>
    </source>
</evidence>
<dbReference type="VEuPathDB" id="VectorBase:BGLAX_051124"/>
<dbReference type="GO" id="GO:0004045">
    <property type="term" value="F:peptidyl-tRNA hydrolase activity"/>
    <property type="evidence" value="ECO:0007669"/>
    <property type="project" value="InterPro"/>
</dbReference>
<dbReference type="Gene3D" id="3.40.50.1470">
    <property type="entry name" value="Peptidyl-tRNA hydrolase"/>
    <property type="match status" value="2"/>
</dbReference>
<name>A0A2C9KQF2_BIOGL</name>
<dbReference type="PANTHER" id="PTHR17224">
    <property type="entry name" value="PEPTIDYL-TRNA HYDROLASE"/>
    <property type="match status" value="1"/>
</dbReference>
<protein>
    <recommendedName>
        <fullName evidence="7">Peptidyl-tRNA hydrolase</fullName>
    </recommendedName>
</protein>
<dbReference type="SUPFAM" id="SSF53178">
    <property type="entry name" value="Peptidyl-tRNA hydrolase-like"/>
    <property type="match status" value="2"/>
</dbReference>
<dbReference type="Proteomes" id="UP000076420">
    <property type="component" value="Unassembled WGS sequence"/>
</dbReference>